<accession>A0A1A6GQ94</accession>
<keyword evidence="2 3" id="KW-0175">Coiled coil</keyword>
<dbReference type="PANTHER" id="PTHR10921">
    <property type="entry name" value="NUCLEAR DISTRIBUTION PROTEIN NUDE HOMOLOG 1"/>
    <property type="match status" value="1"/>
</dbReference>
<gene>
    <name evidence="4" type="ORF">A6R68_03940</name>
</gene>
<dbReference type="STRING" id="56216.A0A1A6GQ94"/>
<dbReference type="GO" id="GO:0000776">
    <property type="term" value="C:kinetochore"/>
    <property type="evidence" value="ECO:0007669"/>
    <property type="project" value="TreeGrafter"/>
</dbReference>
<protein>
    <recommendedName>
        <fullName evidence="6">Nuclear distribution protein nudE-like 1</fullName>
    </recommendedName>
</protein>
<dbReference type="GO" id="GO:0007059">
    <property type="term" value="P:chromosome segregation"/>
    <property type="evidence" value="ECO:0007669"/>
    <property type="project" value="TreeGrafter"/>
</dbReference>
<dbReference type="InterPro" id="IPR033494">
    <property type="entry name" value="NUDE"/>
</dbReference>
<keyword evidence="5" id="KW-1185">Reference proteome</keyword>
<organism evidence="4 5">
    <name type="scientific">Neotoma lepida</name>
    <name type="common">Desert woodrat</name>
    <dbReference type="NCBI Taxonomy" id="56216"/>
    <lineage>
        <taxon>Eukaryota</taxon>
        <taxon>Metazoa</taxon>
        <taxon>Chordata</taxon>
        <taxon>Craniata</taxon>
        <taxon>Vertebrata</taxon>
        <taxon>Euteleostomi</taxon>
        <taxon>Mammalia</taxon>
        <taxon>Eutheria</taxon>
        <taxon>Euarchontoglires</taxon>
        <taxon>Glires</taxon>
        <taxon>Rodentia</taxon>
        <taxon>Myomorpha</taxon>
        <taxon>Muroidea</taxon>
        <taxon>Cricetidae</taxon>
        <taxon>Neotominae</taxon>
        <taxon>Neotoma</taxon>
    </lineage>
</organism>
<evidence type="ECO:0000313" key="4">
    <source>
        <dbReference type="EMBL" id="OBS67532.1"/>
    </source>
</evidence>
<comment type="similarity">
    <text evidence="1">Belongs to the nudE family.</text>
</comment>
<comment type="caution">
    <text evidence="4">The sequence shown here is derived from an EMBL/GenBank/DDBJ whole genome shotgun (WGS) entry which is preliminary data.</text>
</comment>
<dbReference type="GO" id="GO:0007100">
    <property type="term" value="P:mitotic centrosome separation"/>
    <property type="evidence" value="ECO:0007669"/>
    <property type="project" value="TreeGrafter"/>
</dbReference>
<dbReference type="GO" id="GO:0005813">
    <property type="term" value="C:centrosome"/>
    <property type="evidence" value="ECO:0007669"/>
    <property type="project" value="TreeGrafter"/>
</dbReference>
<dbReference type="OrthoDB" id="5877028at2759"/>
<dbReference type="EMBL" id="LZPO01078627">
    <property type="protein sequence ID" value="OBS67532.1"/>
    <property type="molecule type" value="Genomic_DNA"/>
</dbReference>
<sequence length="219" mass="25199">MASDTLGAPDVSGRSPVRGYAEWRSGLRKGAELNGWAGLARPAERRRRPSGGEHALLTRWRQKEALTLGLSKIIPEAFLIMDGEDIPDFSSLKEETAYWKELSLKYKQSFQEARDELVEFQEGSRELEAELEAQLVQAEQRNRDLQADNQRLKYEVEALKEKLEHQYAQSYKQVSVLEDDLSQTRAIKEQLHKYVRELEQANDDLERAKRYRMLCTAGG</sequence>
<proteinExistence type="inferred from homology"/>
<evidence type="ECO:0000256" key="1">
    <source>
        <dbReference type="ARBA" id="ARBA00007429"/>
    </source>
</evidence>
<dbReference type="PANTHER" id="PTHR10921:SF0">
    <property type="entry name" value="NUCLEAR DISTRIBUTION PROTEIN NUDE-LIKE 1"/>
    <property type="match status" value="1"/>
</dbReference>
<dbReference type="GO" id="GO:0016477">
    <property type="term" value="P:cell migration"/>
    <property type="evidence" value="ECO:0007669"/>
    <property type="project" value="TreeGrafter"/>
</dbReference>
<dbReference type="Gene3D" id="6.10.250.1080">
    <property type="match status" value="1"/>
</dbReference>
<reference evidence="4 5" key="1">
    <citation type="submission" date="2016-06" db="EMBL/GenBank/DDBJ databases">
        <title>The Draft Genome Sequence and Annotation of the Desert Woodrat Neotoma lepida.</title>
        <authorList>
            <person name="Campbell M."/>
            <person name="Oakeson K.F."/>
            <person name="Yandell M."/>
            <person name="Halpert J.R."/>
            <person name="Dearing D."/>
        </authorList>
    </citation>
    <scope>NUCLEOTIDE SEQUENCE [LARGE SCALE GENOMIC DNA]</scope>
    <source>
        <strain evidence="4">417</strain>
        <tissue evidence="4">Liver</tissue>
    </source>
</reference>
<dbReference type="GO" id="GO:0007020">
    <property type="term" value="P:microtubule nucleation"/>
    <property type="evidence" value="ECO:0007669"/>
    <property type="project" value="TreeGrafter"/>
</dbReference>
<dbReference type="GO" id="GO:0005871">
    <property type="term" value="C:kinesin complex"/>
    <property type="evidence" value="ECO:0007669"/>
    <property type="project" value="TreeGrafter"/>
</dbReference>
<dbReference type="GO" id="GO:0047496">
    <property type="term" value="P:vesicle transport along microtubule"/>
    <property type="evidence" value="ECO:0007669"/>
    <property type="project" value="TreeGrafter"/>
</dbReference>
<evidence type="ECO:0000313" key="5">
    <source>
        <dbReference type="Proteomes" id="UP000092124"/>
    </source>
</evidence>
<dbReference type="GO" id="GO:0008017">
    <property type="term" value="F:microtubule binding"/>
    <property type="evidence" value="ECO:0007669"/>
    <property type="project" value="InterPro"/>
</dbReference>
<dbReference type="Proteomes" id="UP000092124">
    <property type="component" value="Unassembled WGS sequence"/>
</dbReference>
<evidence type="ECO:0000256" key="2">
    <source>
        <dbReference type="ARBA" id="ARBA00023054"/>
    </source>
</evidence>
<dbReference type="GO" id="GO:0051642">
    <property type="term" value="P:centrosome localization"/>
    <property type="evidence" value="ECO:0007669"/>
    <property type="project" value="TreeGrafter"/>
</dbReference>
<dbReference type="GO" id="GO:0010975">
    <property type="term" value="P:regulation of neuron projection development"/>
    <property type="evidence" value="ECO:0007669"/>
    <property type="project" value="TreeGrafter"/>
</dbReference>
<name>A0A1A6GQ94_NEOLE</name>
<evidence type="ECO:0008006" key="6">
    <source>
        <dbReference type="Google" id="ProtNLM"/>
    </source>
</evidence>
<dbReference type="AlphaFoldDB" id="A0A1A6GQ94"/>
<dbReference type="GO" id="GO:0000132">
    <property type="term" value="P:establishment of mitotic spindle orientation"/>
    <property type="evidence" value="ECO:0007669"/>
    <property type="project" value="TreeGrafter"/>
</dbReference>
<evidence type="ECO:0000256" key="3">
    <source>
        <dbReference type="SAM" id="Coils"/>
    </source>
</evidence>
<feature type="coiled-coil region" evidence="3">
    <location>
        <begin position="110"/>
        <end position="211"/>
    </location>
</feature>